<keyword evidence="2" id="KW-0408">Iron</keyword>
<gene>
    <name evidence="4" type="ORF">G443_004928</name>
</gene>
<sequence length="426" mass="46565">MGQHLDAVTLDPTGRDVYAEIEKLRGRGPAVPVVLPGAVRAWSVTGHEHVRALLADPRVSKDPHQHWRDWREGRVPRDWPLANFVSLRNMFTAYGPEHGRLRRIVSAAFLPRRVQALRPRVEQVTADLIVRLAAKPASEVVDLRAELASPLPISVIAQLFGLRRAGWTTLRECVDNLFQTTVSSEHAARDRARLDVLLREMVEEKRREPADDLTSTLLHGAPAEGDQPLSDEELHDTLLLMLGAGFETTLNLVHNLVLALLTHPEQRELVRVGVASWSDAVEEALRWAPPVPHVLLRYAVTDLDVGGTVIPEGDAIMVSYGGAGRDPDQHGDRPDVFDVLRPSRRGHLSFGHGAHFCVGAPLARMEAELAVSALFDRFPGIALAQPAAALPPLGTFLVSGHAALPVFLHPAGGFGRPLPPLGPVRP</sequence>
<evidence type="ECO:0000313" key="4">
    <source>
        <dbReference type="EMBL" id="MCP2334658.1"/>
    </source>
</evidence>
<name>A0ABT1JQ49_ACTCY</name>
<organism evidence="4 5">
    <name type="scientific">Actinoalloteichus caeruleus DSM 43889</name>
    <dbReference type="NCBI Taxonomy" id="1120930"/>
    <lineage>
        <taxon>Bacteria</taxon>
        <taxon>Bacillati</taxon>
        <taxon>Actinomycetota</taxon>
        <taxon>Actinomycetes</taxon>
        <taxon>Pseudonocardiales</taxon>
        <taxon>Pseudonocardiaceae</taxon>
        <taxon>Actinoalloteichus</taxon>
        <taxon>Actinoalloteichus cyanogriseus</taxon>
    </lineage>
</organism>
<dbReference type="Proteomes" id="UP000791080">
    <property type="component" value="Unassembled WGS sequence"/>
</dbReference>
<reference evidence="4 5" key="1">
    <citation type="submission" date="2022-06" db="EMBL/GenBank/DDBJ databases">
        <title>Genomic Encyclopedia of Type Strains, Phase I: the one thousand microbial genomes (KMG-I) project.</title>
        <authorList>
            <person name="Kyrpides N."/>
        </authorList>
    </citation>
    <scope>NUCLEOTIDE SEQUENCE [LARGE SCALE GENOMIC DNA]</scope>
    <source>
        <strain evidence="4 5">DSM 43889</strain>
    </source>
</reference>
<comment type="similarity">
    <text evidence="1 2">Belongs to the cytochrome P450 family.</text>
</comment>
<proteinExistence type="inferred from homology"/>
<accession>A0ABT1JQ49</accession>
<dbReference type="InterPro" id="IPR036396">
    <property type="entry name" value="Cyt_P450_sf"/>
</dbReference>
<dbReference type="PANTHER" id="PTHR46696:SF1">
    <property type="entry name" value="CYTOCHROME P450 YJIB-RELATED"/>
    <property type="match status" value="1"/>
</dbReference>
<keyword evidence="5" id="KW-1185">Reference proteome</keyword>
<dbReference type="SUPFAM" id="SSF48264">
    <property type="entry name" value="Cytochrome P450"/>
    <property type="match status" value="1"/>
</dbReference>
<dbReference type="InterPro" id="IPR001128">
    <property type="entry name" value="Cyt_P450"/>
</dbReference>
<evidence type="ECO:0000313" key="5">
    <source>
        <dbReference type="Proteomes" id="UP000791080"/>
    </source>
</evidence>
<dbReference type="InterPro" id="IPR002397">
    <property type="entry name" value="Cyt_P450_B"/>
</dbReference>
<dbReference type="Pfam" id="PF00067">
    <property type="entry name" value="p450"/>
    <property type="match status" value="2"/>
</dbReference>
<feature type="region of interest" description="Disordered" evidence="3">
    <location>
        <begin position="207"/>
        <end position="229"/>
    </location>
</feature>
<dbReference type="Gene3D" id="1.10.630.10">
    <property type="entry name" value="Cytochrome P450"/>
    <property type="match status" value="1"/>
</dbReference>
<keyword evidence="2" id="KW-0479">Metal-binding</keyword>
<evidence type="ECO:0000256" key="1">
    <source>
        <dbReference type="ARBA" id="ARBA00010617"/>
    </source>
</evidence>
<dbReference type="EMBL" id="AUBJ02000001">
    <property type="protein sequence ID" value="MCP2334658.1"/>
    <property type="molecule type" value="Genomic_DNA"/>
</dbReference>
<dbReference type="RefSeq" id="WP_051314070.1">
    <property type="nucleotide sequence ID" value="NZ_AUBJ02000001.1"/>
</dbReference>
<keyword evidence="2" id="KW-0349">Heme</keyword>
<dbReference type="PRINTS" id="PR00385">
    <property type="entry name" value="P450"/>
</dbReference>
<comment type="caution">
    <text evidence="4">The sequence shown here is derived from an EMBL/GenBank/DDBJ whole genome shotgun (WGS) entry which is preliminary data.</text>
</comment>
<dbReference type="PROSITE" id="PS00086">
    <property type="entry name" value="CYTOCHROME_P450"/>
    <property type="match status" value="1"/>
</dbReference>
<keyword evidence="2" id="KW-0503">Monooxygenase</keyword>
<evidence type="ECO:0000256" key="3">
    <source>
        <dbReference type="SAM" id="MobiDB-lite"/>
    </source>
</evidence>
<dbReference type="InterPro" id="IPR017972">
    <property type="entry name" value="Cyt_P450_CS"/>
</dbReference>
<evidence type="ECO:0000256" key="2">
    <source>
        <dbReference type="RuleBase" id="RU000461"/>
    </source>
</evidence>
<protein>
    <submittedName>
        <fullName evidence="4">Cytochrome P450</fullName>
    </submittedName>
</protein>
<dbReference type="CDD" id="cd11029">
    <property type="entry name" value="CYP107-like"/>
    <property type="match status" value="1"/>
</dbReference>
<keyword evidence="2" id="KW-0560">Oxidoreductase</keyword>
<dbReference type="PANTHER" id="PTHR46696">
    <property type="entry name" value="P450, PUTATIVE (EUROFUNG)-RELATED"/>
    <property type="match status" value="1"/>
</dbReference>
<dbReference type="PRINTS" id="PR00359">
    <property type="entry name" value="BP450"/>
</dbReference>